<name>A0AAU8LT93_9BACT</name>
<evidence type="ECO:0000256" key="3">
    <source>
        <dbReference type="ARBA" id="ARBA00023002"/>
    </source>
</evidence>
<dbReference type="PROSITE" id="PS51379">
    <property type="entry name" value="4FE4S_FER_2"/>
    <property type="match status" value="1"/>
</dbReference>
<dbReference type="GO" id="GO:0051539">
    <property type="term" value="F:4 iron, 4 sulfur cluster binding"/>
    <property type="evidence" value="ECO:0007669"/>
    <property type="project" value="UniProtKB-KW"/>
</dbReference>
<reference evidence="7" key="2">
    <citation type="submission" date="2024-06" db="EMBL/GenBank/DDBJ databases">
        <authorList>
            <person name="Plum-Jensen L.E."/>
            <person name="Schramm A."/>
            <person name="Marshall I.P.G."/>
        </authorList>
    </citation>
    <scope>NUCLEOTIDE SEQUENCE</scope>
    <source>
        <strain evidence="7">Rat1</strain>
    </source>
</reference>
<keyword evidence="3" id="KW-0560">Oxidoreductase</keyword>
<evidence type="ECO:0000256" key="1">
    <source>
        <dbReference type="ARBA" id="ARBA00022485"/>
    </source>
</evidence>
<dbReference type="PROSITE" id="PS00198">
    <property type="entry name" value="4FE4S_FER_1"/>
    <property type="match status" value="1"/>
</dbReference>
<dbReference type="GO" id="GO:0005886">
    <property type="term" value="C:plasma membrane"/>
    <property type="evidence" value="ECO:0007669"/>
    <property type="project" value="TreeGrafter"/>
</dbReference>
<dbReference type="GO" id="GO:0016491">
    <property type="term" value="F:oxidoreductase activity"/>
    <property type="evidence" value="ECO:0007669"/>
    <property type="project" value="UniProtKB-KW"/>
</dbReference>
<dbReference type="KEGG" id="eaj:Q3M24_19835"/>
<keyword evidence="1" id="KW-0004">4Fe-4S</keyword>
<dbReference type="GO" id="GO:0046872">
    <property type="term" value="F:metal ion binding"/>
    <property type="evidence" value="ECO:0007669"/>
    <property type="project" value="UniProtKB-KW"/>
</dbReference>
<dbReference type="PANTHER" id="PTHR43255:SF1">
    <property type="entry name" value="IRON-SULFUR-BINDING OXIDOREDUCTASE FADF-RELATED"/>
    <property type="match status" value="1"/>
</dbReference>
<reference evidence="7" key="1">
    <citation type="journal article" date="2024" name="Syst. Appl. Microbiol.">
        <title>First single-strain enrichments of Electrothrix cable bacteria, description of E. aestuarii sp. nov. and E. rattekaaiensis sp. nov., and proposal of a cable bacteria taxonomy following the rules of the SeqCode.</title>
        <authorList>
            <person name="Plum-Jensen L.E."/>
            <person name="Schramm A."/>
            <person name="Marshall I.P.G."/>
        </authorList>
    </citation>
    <scope>NUCLEOTIDE SEQUENCE</scope>
    <source>
        <strain evidence="7">Rat1</strain>
    </source>
</reference>
<protein>
    <submittedName>
        <fullName evidence="7">4Fe-4S dicluster domain-containing protein</fullName>
    </submittedName>
</protein>
<dbReference type="InterPro" id="IPR051460">
    <property type="entry name" value="HdrC_iron-sulfur_subunit"/>
</dbReference>
<organism evidence="7">
    <name type="scientific">Candidatus Electrothrix aestuarii</name>
    <dbReference type="NCBI Taxonomy" id="3062594"/>
    <lineage>
        <taxon>Bacteria</taxon>
        <taxon>Pseudomonadati</taxon>
        <taxon>Thermodesulfobacteriota</taxon>
        <taxon>Desulfobulbia</taxon>
        <taxon>Desulfobulbales</taxon>
        <taxon>Desulfobulbaceae</taxon>
        <taxon>Candidatus Electrothrix</taxon>
    </lineage>
</organism>
<dbReference type="Gene3D" id="1.10.1060.10">
    <property type="entry name" value="Alpha-helical ferredoxin"/>
    <property type="match status" value="1"/>
</dbReference>
<dbReference type="EMBL" id="CP159373">
    <property type="protein sequence ID" value="XCN72516.1"/>
    <property type="molecule type" value="Genomic_DNA"/>
</dbReference>
<dbReference type="Pfam" id="PF13183">
    <property type="entry name" value="Fer4_8"/>
    <property type="match status" value="1"/>
</dbReference>
<keyword evidence="4" id="KW-0408">Iron</keyword>
<evidence type="ECO:0000256" key="4">
    <source>
        <dbReference type="ARBA" id="ARBA00023004"/>
    </source>
</evidence>
<feature type="domain" description="4Fe-4S ferredoxin-type" evidence="6">
    <location>
        <begin position="59"/>
        <end position="90"/>
    </location>
</feature>
<evidence type="ECO:0000313" key="7">
    <source>
        <dbReference type="EMBL" id="XCN72516.1"/>
    </source>
</evidence>
<dbReference type="InterPro" id="IPR017900">
    <property type="entry name" value="4Fe4S_Fe_S_CS"/>
</dbReference>
<dbReference type="SUPFAM" id="SSF46548">
    <property type="entry name" value="alpha-helical ferredoxin"/>
    <property type="match status" value="1"/>
</dbReference>
<dbReference type="PANTHER" id="PTHR43255">
    <property type="entry name" value="IRON-SULFUR-BINDING OXIDOREDUCTASE FADF-RELATED-RELATED"/>
    <property type="match status" value="1"/>
</dbReference>
<evidence type="ECO:0000256" key="2">
    <source>
        <dbReference type="ARBA" id="ARBA00022723"/>
    </source>
</evidence>
<dbReference type="InterPro" id="IPR009051">
    <property type="entry name" value="Helical_ferredxn"/>
</dbReference>
<dbReference type="InterPro" id="IPR017896">
    <property type="entry name" value="4Fe4S_Fe-S-bd"/>
</dbReference>
<evidence type="ECO:0000256" key="5">
    <source>
        <dbReference type="ARBA" id="ARBA00023014"/>
    </source>
</evidence>
<gene>
    <name evidence="7" type="ORF">Q3M24_19835</name>
</gene>
<sequence length="171" mass="19540">MEIDFNASNKNLWKEIYDNENLHHCYNCGTCITGCPASHGNPPLLVRNLARMVILGLEEELLDDPTPWSCVSCTRCEEMCPMDVKPFELILAIRKWQSASDPTYIPPAIVDIYRRGYTQPVGVNTELRDKLGLPELPTISKQPEKLKQFREMLMKTPVISENDYMFMGGDE</sequence>
<accession>A0AAU8LT93</accession>
<dbReference type="AlphaFoldDB" id="A0AAU8LT93"/>
<evidence type="ECO:0000259" key="6">
    <source>
        <dbReference type="PROSITE" id="PS51379"/>
    </source>
</evidence>
<proteinExistence type="predicted"/>
<keyword evidence="5" id="KW-0411">Iron-sulfur</keyword>
<keyword evidence="2" id="KW-0479">Metal-binding</keyword>